<reference evidence="2" key="1">
    <citation type="journal article" date="2022" name="Mol. Ecol. Resour.">
        <title>The genomes of chicory, endive, great burdock and yacon provide insights into Asteraceae palaeo-polyploidization history and plant inulin production.</title>
        <authorList>
            <person name="Fan W."/>
            <person name="Wang S."/>
            <person name="Wang H."/>
            <person name="Wang A."/>
            <person name="Jiang F."/>
            <person name="Liu H."/>
            <person name="Zhao H."/>
            <person name="Xu D."/>
            <person name="Zhang Y."/>
        </authorList>
    </citation>
    <scope>NUCLEOTIDE SEQUENCE [LARGE SCALE GENOMIC DNA]</scope>
    <source>
        <strain evidence="2">cv. Yunnan</strain>
    </source>
</reference>
<proteinExistence type="predicted"/>
<dbReference type="Proteomes" id="UP001056120">
    <property type="component" value="Linkage Group LG14"/>
</dbReference>
<reference evidence="1 2" key="2">
    <citation type="journal article" date="2022" name="Mol. Ecol. Resour.">
        <title>The genomes of chicory, endive, great burdock and yacon provide insights into Asteraceae paleo-polyploidization history and plant inulin production.</title>
        <authorList>
            <person name="Fan W."/>
            <person name="Wang S."/>
            <person name="Wang H."/>
            <person name="Wang A."/>
            <person name="Jiang F."/>
            <person name="Liu H."/>
            <person name="Zhao H."/>
            <person name="Xu D."/>
            <person name="Zhang Y."/>
        </authorList>
    </citation>
    <scope>NUCLEOTIDE SEQUENCE [LARGE SCALE GENOMIC DNA]</scope>
    <source>
        <strain evidence="2">cv. Yunnan</strain>
        <tissue evidence="1">Leaves</tissue>
    </source>
</reference>
<keyword evidence="2" id="KW-1185">Reference proteome</keyword>
<comment type="caution">
    <text evidence="1">The sequence shown here is derived from an EMBL/GenBank/DDBJ whole genome shotgun (WGS) entry which is preliminary data.</text>
</comment>
<name>A0ACB9GR98_9ASTR</name>
<gene>
    <name evidence="1" type="ORF">L1987_45156</name>
</gene>
<evidence type="ECO:0000313" key="1">
    <source>
        <dbReference type="EMBL" id="KAI3786029.1"/>
    </source>
</evidence>
<dbReference type="EMBL" id="CM042031">
    <property type="protein sequence ID" value="KAI3786029.1"/>
    <property type="molecule type" value="Genomic_DNA"/>
</dbReference>
<accession>A0ACB9GR98</accession>
<sequence length="359" mass="40417">MWNNLPSDLLSNVFSYLPPHSLARAMATCRHWHDCGRLTTRDTSRHHHPPWFIAFPTRSSKLCFVHNPIESTWHLLNLEHVPSLTRPVLTIAGHGLILFKSTGSVPLRLSVCDPFTGQFRHLPPLQKPRTNPAVGVIEDCPSQFKVYVAGGMSKAESGGAASYEPTLEMFDSRSNEWTVMGSMPVEFAVRLTVWTPNESVYSREVLYWMTSARAYSIMGFEMSSNKWIELSVPMGDTLEFAAMVPRDGKLTVIGGTQGGNVLVWELGEGDEWNVIERMPVELGRRFIGGSTKCVGIEGGVCLYKEIDKGMVVWRRDGNHKNKWEWCWIEGCNQVSGKRLENYPIKGLFLHPNLASSSFF</sequence>
<protein>
    <submittedName>
        <fullName evidence="1">Uncharacterized protein</fullName>
    </submittedName>
</protein>
<evidence type="ECO:0000313" key="2">
    <source>
        <dbReference type="Proteomes" id="UP001056120"/>
    </source>
</evidence>
<organism evidence="1 2">
    <name type="scientific">Smallanthus sonchifolius</name>
    <dbReference type="NCBI Taxonomy" id="185202"/>
    <lineage>
        <taxon>Eukaryota</taxon>
        <taxon>Viridiplantae</taxon>
        <taxon>Streptophyta</taxon>
        <taxon>Embryophyta</taxon>
        <taxon>Tracheophyta</taxon>
        <taxon>Spermatophyta</taxon>
        <taxon>Magnoliopsida</taxon>
        <taxon>eudicotyledons</taxon>
        <taxon>Gunneridae</taxon>
        <taxon>Pentapetalae</taxon>
        <taxon>asterids</taxon>
        <taxon>campanulids</taxon>
        <taxon>Asterales</taxon>
        <taxon>Asteraceae</taxon>
        <taxon>Asteroideae</taxon>
        <taxon>Heliantheae alliance</taxon>
        <taxon>Millerieae</taxon>
        <taxon>Smallanthus</taxon>
    </lineage>
</organism>